<dbReference type="EMBL" id="SDMP01000012">
    <property type="protein sequence ID" value="RYR25898.1"/>
    <property type="molecule type" value="Genomic_DNA"/>
</dbReference>
<sequence>MSEEKKAIIVDELEFDALRHIPNLNVTQAFEGTTPWTHSMKKSRSPLPKIRDALGLNVTKKIIYKDIYKEQKQIVESFKNSSLSFLTKSSMEMSLDEDENQLKFKRTFILFIQKCFLLPTIINKIFSVYTPAIFHVDTI</sequence>
<dbReference type="Proteomes" id="UP000289738">
    <property type="component" value="Chromosome B02"/>
</dbReference>
<evidence type="ECO:0000313" key="1">
    <source>
        <dbReference type="EMBL" id="RYR25898.1"/>
    </source>
</evidence>
<accession>A0A445AHN5</accession>
<reference evidence="1 2" key="1">
    <citation type="submission" date="2019-01" db="EMBL/GenBank/DDBJ databases">
        <title>Sequencing of cultivated peanut Arachis hypogaea provides insights into genome evolution and oil improvement.</title>
        <authorList>
            <person name="Chen X."/>
        </authorList>
    </citation>
    <scope>NUCLEOTIDE SEQUENCE [LARGE SCALE GENOMIC DNA]</scope>
    <source>
        <strain evidence="2">cv. Fuhuasheng</strain>
        <tissue evidence="1">Leaves</tissue>
    </source>
</reference>
<organism evidence="1 2">
    <name type="scientific">Arachis hypogaea</name>
    <name type="common">Peanut</name>
    <dbReference type="NCBI Taxonomy" id="3818"/>
    <lineage>
        <taxon>Eukaryota</taxon>
        <taxon>Viridiplantae</taxon>
        <taxon>Streptophyta</taxon>
        <taxon>Embryophyta</taxon>
        <taxon>Tracheophyta</taxon>
        <taxon>Spermatophyta</taxon>
        <taxon>Magnoliopsida</taxon>
        <taxon>eudicotyledons</taxon>
        <taxon>Gunneridae</taxon>
        <taxon>Pentapetalae</taxon>
        <taxon>rosids</taxon>
        <taxon>fabids</taxon>
        <taxon>Fabales</taxon>
        <taxon>Fabaceae</taxon>
        <taxon>Papilionoideae</taxon>
        <taxon>50 kb inversion clade</taxon>
        <taxon>dalbergioids sensu lato</taxon>
        <taxon>Dalbergieae</taxon>
        <taxon>Pterocarpus clade</taxon>
        <taxon>Arachis</taxon>
    </lineage>
</organism>
<gene>
    <name evidence="1" type="ORF">Ahy_B02g059925</name>
</gene>
<dbReference type="AlphaFoldDB" id="A0A445AHN5"/>
<name>A0A445AHN5_ARAHY</name>
<comment type="caution">
    <text evidence="1">The sequence shown here is derived from an EMBL/GenBank/DDBJ whole genome shotgun (WGS) entry which is preliminary data.</text>
</comment>
<proteinExistence type="predicted"/>
<evidence type="ECO:0000313" key="2">
    <source>
        <dbReference type="Proteomes" id="UP000289738"/>
    </source>
</evidence>
<keyword evidence="2" id="KW-1185">Reference proteome</keyword>
<protein>
    <submittedName>
        <fullName evidence="1">Uncharacterized protein</fullName>
    </submittedName>
</protein>